<evidence type="ECO:0000313" key="4">
    <source>
        <dbReference type="Proteomes" id="UP001296967"/>
    </source>
</evidence>
<dbReference type="EMBL" id="NHSF01000059">
    <property type="protein sequence ID" value="MBK5930931.1"/>
    <property type="molecule type" value="Genomic_DNA"/>
</dbReference>
<gene>
    <name evidence="3" type="ORF">CCR82_10430</name>
</gene>
<reference evidence="3" key="1">
    <citation type="submission" date="2017-05" db="EMBL/GenBank/DDBJ databases">
        <authorList>
            <person name="Imhoff J.F."/>
            <person name="Rahn T."/>
            <person name="Kuenzel S."/>
            <person name="Neulinger S.C."/>
        </authorList>
    </citation>
    <scope>NUCLEOTIDE SEQUENCE</scope>
    <source>
        <strain evidence="3">DSM 4395</strain>
    </source>
</reference>
<feature type="domain" description="Transcriptional regulator HTH-type FeoC" evidence="2">
    <location>
        <begin position="1"/>
        <end position="68"/>
    </location>
</feature>
<protein>
    <recommendedName>
        <fullName evidence="2">Transcriptional regulator HTH-type FeoC domain-containing protein</fullName>
    </recommendedName>
</protein>
<proteinExistence type="predicted"/>
<dbReference type="InterPro" id="IPR015102">
    <property type="entry name" value="Tscrpt_reg_HTH_FeoC"/>
</dbReference>
<evidence type="ECO:0000256" key="1">
    <source>
        <dbReference type="SAM" id="MobiDB-lite"/>
    </source>
</evidence>
<dbReference type="InterPro" id="IPR036388">
    <property type="entry name" value="WH-like_DNA-bd_sf"/>
</dbReference>
<name>A0AAJ0XGC3_HALSE</name>
<dbReference type="Pfam" id="PF09012">
    <property type="entry name" value="FeoC"/>
    <property type="match status" value="1"/>
</dbReference>
<dbReference type="SUPFAM" id="SSF46785">
    <property type="entry name" value="Winged helix' DNA-binding domain"/>
    <property type="match status" value="1"/>
</dbReference>
<dbReference type="AlphaFoldDB" id="A0AAJ0XGC3"/>
<sequence>MLIQARDLVRQQGLASLQEVALQLGVSSEVARALLAKWVAKGRIERLPTATACSGCTLCDSAPRELYRWSGNRADSAAHSRSGRSSKVPSTCPAAGPSQGQGCDWPDNQSSS</sequence>
<evidence type="ECO:0000313" key="3">
    <source>
        <dbReference type="EMBL" id="MBK5930931.1"/>
    </source>
</evidence>
<comment type="caution">
    <text evidence="3">The sequence shown here is derived from an EMBL/GenBank/DDBJ whole genome shotgun (WGS) entry which is preliminary data.</text>
</comment>
<keyword evidence="4" id="KW-1185">Reference proteome</keyword>
<dbReference type="Proteomes" id="UP001296967">
    <property type="component" value="Unassembled WGS sequence"/>
</dbReference>
<feature type="region of interest" description="Disordered" evidence="1">
    <location>
        <begin position="73"/>
        <end position="112"/>
    </location>
</feature>
<dbReference type="InterPro" id="IPR036390">
    <property type="entry name" value="WH_DNA-bd_sf"/>
</dbReference>
<dbReference type="RefSeq" id="WP_201245759.1">
    <property type="nucleotide sequence ID" value="NZ_NHSF01000059.1"/>
</dbReference>
<reference evidence="3" key="2">
    <citation type="journal article" date="2020" name="Microorganisms">
        <title>Osmotic Adaptation and Compatible Solute Biosynthesis of Phototrophic Bacteria as Revealed from Genome Analyses.</title>
        <authorList>
            <person name="Imhoff J.F."/>
            <person name="Rahn T."/>
            <person name="Kunzel S."/>
            <person name="Keller A."/>
            <person name="Neulinger S.C."/>
        </authorList>
    </citation>
    <scope>NUCLEOTIDE SEQUENCE</scope>
    <source>
        <strain evidence="3">DSM 4395</strain>
    </source>
</reference>
<accession>A0AAJ0XGC3</accession>
<dbReference type="Gene3D" id="1.10.10.10">
    <property type="entry name" value="Winged helix-like DNA-binding domain superfamily/Winged helix DNA-binding domain"/>
    <property type="match status" value="1"/>
</dbReference>
<evidence type="ECO:0000259" key="2">
    <source>
        <dbReference type="Pfam" id="PF09012"/>
    </source>
</evidence>
<organism evidence="3 4">
    <name type="scientific">Halochromatium salexigens</name>
    <name type="common">Chromatium salexigens</name>
    <dbReference type="NCBI Taxonomy" id="49447"/>
    <lineage>
        <taxon>Bacteria</taxon>
        <taxon>Pseudomonadati</taxon>
        <taxon>Pseudomonadota</taxon>
        <taxon>Gammaproteobacteria</taxon>
        <taxon>Chromatiales</taxon>
        <taxon>Chromatiaceae</taxon>
        <taxon>Halochromatium</taxon>
    </lineage>
</organism>